<reference evidence="1" key="1">
    <citation type="submission" date="2013-05" db="EMBL/GenBank/DDBJ databases">
        <authorList>
            <person name="Yim A.K.Y."/>
            <person name="Chan T.F."/>
            <person name="Ji K.M."/>
            <person name="Liu X.Y."/>
            <person name="Zhou J.W."/>
            <person name="Li R.Q."/>
            <person name="Yang K.Y."/>
            <person name="Li J."/>
            <person name="Li M."/>
            <person name="Law P.T.W."/>
            <person name="Wu Y.L."/>
            <person name="Cai Z.L."/>
            <person name="Qin H."/>
            <person name="Bao Y."/>
            <person name="Leung R.K.K."/>
            <person name="Ng P.K.S."/>
            <person name="Zou J."/>
            <person name="Zhong X.J."/>
            <person name="Ran P.X."/>
            <person name="Zhong N.S."/>
            <person name="Liu Z.G."/>
            <person name="Tsui S.K.W."/>
        </authorList>
    </citation>
    <scope>NUCLEOTIDE SEQUENCE</scope>
    <source>
        <strain evidence="1">Derf</strain>
        <tissue evidence="1">Whole organism</tissue>
    </source>
</reference>
<proteinExistence type="predicted"/>
<accession>A0A922HSC0</accession>
<dbReference type="Proteomes" id="UP000790347">
    <property type="component" value="Unassembled WGS sequence"/>
</dbReference>
<comment type="caution">
    <text evidence="1">The sequence shown here is derived from an EMBL/GenBank/DDBJ whole genome shotgun (WGS) entry which is preliminary data.</text>
</comment>
<keyword evidence="2" id="KW-1185">Reference proteome</keyword>
<evidence type="ECO:0000313" key="2">
    <source>
        <dbReference type="Proteomes" id="UP000790347"/>
    </source>
</evidence>
<reference evidence="1" key="2">
    <citation type="journal article" date="2022" name="Res Sq">
        <title>Comparative Genomics Reveals Insights into the Divergent Evolution of Astigmatic Mites and Household Pest Adaptations.</title>
        <authorList>
            <person name="Xiong Q."/>
            <person name="Wan A.T.-Y."/>
            <person name="Liu X.-Y."/>
            <person name="Fung C.S.-H."/>
            <person name="Xiao X."/>
            <person name="Malainual N."/>
            <person name="Hou J."/>
            <person name="Wang L."/>
            <person name="Wang M."/>
            <person name="Yang K."/>
            <person name="Cui Y."/>
            <person name="Leung E."/>
            <person name="Nong W."/>
            <person name="Shin S.-K."/>
            <person name="Au S."/>
            <person name="Jeong K.Y."/>
            <person name="Chew F.T."/>
            <person name="Hui J."/>
            <person name="Leung T.F."/>
            <person name="Tungtrongchitr A."/>
            <person name="Zhong N."/>
            <person name="Liu Z."/>
            <person name="Tsui S."/>
        </authorList>
    </citation>
    <scope>NUCLEOTIDE SEQUENCE</scope>
    <source>
        <strain evidence="1">Derf</strain>
        <tissue evidence="1">Whole organism</tissue>
    </source>
</reference>
<evidence type="ECO:0000313" key="1">
    <source>
        <dbReference type="EMBL" id="KAH9506356.1"/>
    </source>
</evidence>
<sequence>MNVMEFDHSIQIIKVNSIGAYMAPYGGMFIPKTKKFKFLTFKHGADMNQSKSHARRKSPIIITQGYFIY</sequence>
<name>A0A922HSC0_DERFA</name>
<dbReference type="AlphaFoldDB" id="A0A922HSC0"/>
<dbReference type="EMBL" id="ASGP02000005">
    <property type="protein sequence ID" value="KAH9506356.1"/>
    <property type="molecule type" value="Genomic_DNA"/>
</dbReference>
<organism evidence="1 2">
    <name type="scientific">Dermatophagoides farinae</name>
    <name type="common">American house dust mite</name>
    <dbReference type="NCBI Taxonomy" id="6954"/>
    <lineage>
        <taxon>Eukaryota</taxon>
        <taxon>Metazoa</taxon>
        <taxon>Ecdysozoa</taxon>
        <taxon>Arthropoda</taxon>
        <taxon>Chelicerata</taxon>
        <taxon>Arachnida</taxon>
        <taxon>Acari</taxon>
        <taxon>Acariformes</taxon>
        <taxon>Sarcoptiformes</taxon>
        <taxon>Astigmata</taxon>
        <taxon>Psoroptidia</taxon>
        <taxon>Analgoidea</taxon>
        <taxon>Pyroglyphidae</taxon>
        <taxon>Dermatophagoidinae</taxon>
        <taxon>Dermatophagoides</taxon>
    </lineage>
</organism>
<protein>
    <submittedName>
        <fullName evidence="1">Uncharacterized protein</fullName>
    </submittedName>
</protein>
<gene>
    <name evidence="1" type="ORF">DERF_011094</name>
</gene>